<accession>E3T5V6</accession>
<dbReference type="OrthoDB" id="18454at10239"/>
<reference evidence="2 3" key="1">
    <citation type="journal article" date="2010" name="Proc. Natl. Acad. Sci. U.S.A.">
        <title>Giant virus with a remarkable complement of genes infects marine zooplankton.</title>
        <authorList>
            <person name="Fischer M.G."/>
            <person name="Allen M.J."/>
            <person name="Wilson W.H."/>
            <person name="Suttle C.A."/>
        </authorList>
    </citation>
    <scope>NUCLEOTIDE SEQUENCE [LARGE SCALE GENOMIC DNA]</scope>
    <source>
        <strain evidence="2 3">BV-PW1</strain>
    </source>
</reference>
<keyword evidence="3" id="KW-1185">Reference proteome</keyword>
<feature type="domain" description="HNH endonuclease 5" evidence="1">
    <location>
        <begin position="301"/>
        <end position="347"/>
    </location>
</feature>
<dbReference type="GeneID" id="9887938"/>
<dbReference type="RefSeq" id="YP_003970168.1">
    <property type="nucleotide sequence ID" value="NC_014637.1"/>
</dbReference>
<organismHost>
    <name type="scientific">Cafeteria roenbergensis</name>
    <name type="common">Marine flagellate</name>
    <dbReference type="NCBI Taxonomy" id="33653"/>
</organismHost>
<dbReference type="GO" id="GO:0008270">
    <property type="term" value="F:zinc ion binding"/>
    <property type="evidence" value="ECO:0007669"/>
    <property type="project" value="InterPro"/>
</dbReference>
<dbReference type="GO" id="GO:0004519">
    <property type="term" value="F:endonuclease activity"/>
    <property type="evidence" value="ECO:0007669"/>
    <property type="project" value="InterPro"/>
</dbReference>
<protein>
    <recommendedName>
        <fullName evidence="1">HNH endonuclease 5 domain-containing protein</fullName>
    </recommendedName>
</protein>
<evidence type="ECO:0000313" key="3">
    <source>
        <dbReference type="Proteomes" id="UP000029781"/>
    </source>
</evidence>
<organism evidence="2 3">
    <name type="scientific">Cafeteria roenbergensis virus (strain BV-PW1)</name>
    <name type="common">CroV</name>
    <dbReference type="NCBI Taxonomy" id="693272"/>
    <lineage>
        <taxon>Viruses</taxon>
        <taxon>Varidnaviria</taxon>
        <taxon>Bamfordvirae</taxon>
        <taxon>Nucleocytoviricota</taxon>
        <taxon>Megaviricetes</taxon>
        <taxon>Imitervirales</taxon>
        <taxon>Mimiviridae</taxon>
        <taxon>Aliimimivirinae</taxon>
        <taxon>Rheavirus</taxon>
        <taxon>Rheavirus sinusmexicani</taxon>
    </lineage>
</organism>
<dbReference type="EMBL" id="GU244497">
    <property type="protein sequence ID" value="ADO67569.1"/>
    <property type="molecule type" value="Genomic_DNA"/>
</dbReference>
<evidence type="ECO:0000313" key="2">
    <source>
        <dbReference type="EMBL" id="ADO67569.1"/>
    </source>
</evidence>
<dbReference type="Gene3D" id="1.10.30.50">
    <property type="match status" value="1"/>
</dbReference>
<evidence type="ECO:0000259" key="1">
    <source>
        <dbReference type="Pfam" id="PF14279"/>
    </source>
</evidence>
<dbReference type="InterPro" id="IPR029471">
    <property type="entry name" value="HNH_5"/>
</dbReference>
<name>E3T5V6_CROVB</name>
<proteinExistence type="predicted"/>
<gene>
    <name evidence="2" type="ORF">crov535</name>
</gene>
<dbReference type="Pfam" id="PF14279">
    <property type="entry name" value="HNH_5"/>
    <property type="match status" value="1"/>
</dbReference>
<dbReference type="GO" id="GO:0003676">
    <property type="term" value="F:nucleic acid binding"/>
    <property type="evidence" value="ECO:0007669"/>
    <property type="project" value="InterPro"/>
</dbReference>
<dbReference type="Proteomes" id="UP000029781">
    <property type="component" value="Segment"/>
</dbReference>
<sequence>MIALIYLMLYNNTEIFNNYFKINNKIIASIKIENLIKIPLEIPHEQRLKINSTVSEIVCYQDIYFKKHNKFNFQGTINIHCCKEKNKNFLIDGQHRYFSIKELVEKHKYKNQLIIMEILIVDTLEELRNNYNIINKNTQLPKFPKDLDKAVTEKVCDYFFENYKDFWSISTRPTRPNLNYTHFQEAVGYLNKELNKQFNTELSYEQLKKFIIDINNDLSHKDLLKYENLIKLKTKDKIIEKCTKADFYLGIYTHKSVDYGYGWVNEILSVFKKTYKKNSIPPVIKNEVWTTYIGNKAEAFCTCCNKNKIKMTSFHCGHILAEINGGLIELNNLRPICKSCNSSMGTQNMKDYMKKYFIHNKL</sequence>
<dbReference type="KEGG" id="vg:9887938"/>